<sequence length="53" mass="6117">MLFIAMTTSFRICWAIVSTTEKIAVTSGVARSDDSYFFHALFSYHKLKNFCFL</sequence>
<keyword evidence="2" id="KW-1185">Reference proteome</keyword>
<dbReference type="HOGENOM" id="CLU_3057987_0_0_9"/>
<protein>
    <submittedName>
        <fullName evidence="1">Uncharacterized protein</fullName>
    </submittedName>
</protein>
<dbReference type="EMBL" id="AWSJ01000092">
    <property type="protein sequence ID" value="ERI10513.1"/>
    <property type="molecule type" value="Genomic_DNA"/>
</dbReference>
<name>U1X7I8_ANEAE</name>
<dbReference type="AlphaFoldDB" id="U1X7I8"/>
<reference evidence="1 2" key="1">
    <citation type="submission" date="2013-08" db="EMBL/GenBank/DDBJ databases">
        <authorList>
            <person name="Weinstock G."/>
            <person name="Sodergren E."/>
            <person name="Wylie T."/>
            <person name="Fulton L."/>
            <person name="Fulton R."/>
            <person name="Fronick C."/>
            <person name="O'Laughlin M."/>
            <person name="Godfrey J."/>
            <person name="Miner T."/>
            <person name="Herter B."/>
            <person name="Appelbaum E."/>
            <person name="Cordes M."/>
            <person name="Lek S."/>
            <person name="Wollam A."/>
            <person name="Pepin K.H."/>
            <person name="Palsikar V.B."/>
            <person name="Mitreva M."/>
            <person name="Wilson R.K."/>
        </authorList>
    </citation>
    <scope>NUCLEOTIDE SEQUENCE [LARGE SCALE GENOMIC DNA]</scope>
    <source>
        <strain evidence="1 2">ATCC 12856</strain>
    </source>
</reference>
<accession>U1X7I8</accession>
<dbReference type="STRING" id="649747.HMPREF0083_01419"/>
<comment type="caution">
    <text evidence="1">The sequence shown here is derived from an EMBL/GenBank/DDBJ whole genome shotgun (WGS) entry which is preliminary data.</text>
</comment>
<evidence type="ECO:0000313" key="1">
    <source>
        <dbReference type="EMBL" id="ERI10513.1"/>
    </source>
</evidence>
<gene>
    <name evidence="1" type="ORF">HMPREF0083_01419</name>
</gene>
<organism evidence="1 2">
    <name type="scientific">Aneurinibacillus aneurinilyticus ATCC 12856</name>
    <dbReference type="NCBI Taxonomy" id="649747"/>
    <lineage>
        <taxon>Bacteria</taxon>
        <taxon>Bacillati</taxon>
        <taxon>Bacillota</taxon>
        <taxon>Bacilli</taxon>
        <taxon>Bacillales</taxon>
        <taxon>Paenibacillaceae</taxon>
        <taxon>Aneurinibacillus group</taxon>
        <taxon>Aneurinibacillus</taxon>
    </lineage>
</organism>
<dbReference type="Proteomes" id="UP000016511">
    <property type="component" value="Unassembled WGS sequence"/>
</dbReference>
<evidence type="ECO:0000313" key="2">
    <source>
        <dbReference type="Proteomes" id="UP000016511"/>
    </source>
</evidence>
<proteinExistence type="predicted"/>